<gene>
    <name evidence="6" type="primary">rbsA</name>
    <name evidence="6" type="ORF">PSU4_27050</name>
</gene>
<dbReference type="PANTHER" id="PTHR43790">
    <property type="entry name" value="CARBOHYDRATE TRANSPORT ATP-BINDING PROTEIN MG119-RELATED"/>
    <property type="match status" value="1"/>
</dbReference>
<name>A0A511DG39_9PSEU</name>
<keyword evidence="7" id="KW-1185">Reference proteome</keyword>
<dbReference type="InterPro" id="IPR027417">
    <property type="entry name" value="P-loop_NTPase"/>
</dbReference>
<evidence type="ECO:0000256" key="2">
    <source>
        <dbReference type="ARBA" id="ARBA00022737"/>
    </source>
</evidence>
<feature type="domain" description="ABC transporter" evidence="5">
    <location>
        <begin position="253"/>
        <end position="509"/>
    </location>
</feature>
<keyword evidence="4 6" id="KW-0067">ATP-binding</keyword>
<organism evidence="6 7">
    <name type="scientific">Pseudonocardia sulfidoxydans NBRC 16205</name>
    <dbReference type="NCBI Taxonomy" id="1223511"/>
    <lineage>
        <taxon>Bacteria</taxon>
        <taxon>Bacillati</taxon>
        <taxon>Actinomycetota</taxon>
        <taxon>Actinomycetes</taxon>
        <taxon>Pseudonocardiales</taxon>
        <taxon>Pseudonocardiaceae</taxon>
        <taxon>Pseudonocardia</taxon>
    </lineage>
</organism>
<keyword evidence="1" id="KW-0813">Transport</keyword>
<evidence type="ECO:0000256" key="4">
    <source>
        <dbReference type="ARBA" id="ARBA00022840"/>
    </source>
</evidence>
<dbReference type="InterPro" id="IPR003439">
    <property type="entry name" value="ABC_transporter-like_ATP-bd"/>
</dbReference>
<feature type="domain" description="ABC transporter" evidence="5">
    <location>
        <begin position="6"/>
        <end position="254"/>
    </location>
</feature>
<dbReference type="PROSITE" id="PS00211">
    <property type="entry name" value="ABC_TRANSPORTER_1"/>
    <property type="match status" value="1"/>
</dbReference>
<dbReference type="SMART" id="SM00382">
    <property type="entry name" value="AAA"/>
    <property type="match status" value="1"/>
</dbReference>
<dbReference type="InterPro" id="IPR017871">
    <property type="entry name" value="ABC_transporter-like_CS"/>
</dbReference>
<protein>
    <submittedName>
        <fullName evidence="6">Ribose import ATP-binding protein RbsA</fullName>
    </submittedName>
</protein>
<proteinExistence type="predicted"/>
<comment type="caution">
    <text evidence="6">The sequence shown here is derived from an EMBL/GenBank/DDBJ whole genome shotgun (WGS) entry which is preliminary data.</text>
</comment>
<dbReference type="OrthoDB" id="3651648at2"/>
<dbReference type="CDD" id="cd03215">
    <property type="entry name" value="ABC_Carb_Monos_II"/>
    <property type="match status" value="1"/>
</dbReference>
<reference evidence="6 7" key="1">
    <citation type="submission" date="2019-07" db="EMBL/GenBank/DDBJ databases">
        <title>Whole genome shotgun sequence of Pseudonocardia sulfidoxydans NBRC 16205.</title>
        <authorList>
            <person name="Hosoyama A."/>
            <person name="Uohara A."/>
            <person name="Ohji S."/>
            <person name="Ichikawa N."/>
        </authorList>
    </citation>
    <scope>NUCLEOTIDE SEQUENCE [LARGE SCALE GENOMIC DNA]</scope>
    <source>
        <strain evidence="6 7">NBRC 16205</strain>
    </source>
</reference>
<evidence type="ECO:0000256" key="3">
    <source>
        <dbReference type="ARBA" id="ARBA00022741"/>
    </source>
</evidence>
<dbReference type="GO" id="GO:0005524">
    <property type="term" value="F:ATP binding"/>
    <property type="evidence" value="ECO:0007669"/>
    <property type="project" value="UniProtKB-KW"/>
</dbReference>
<dbReference type="AlphaFoldDB" id="A0A511DG39"/>
<dbReference type="PANTHER" id="PTHR43790:SF9">
    <property type="entry name" value="GALACTOFURANOSE TRANSPORTER ATP-BINDING PROTEIN YTFR"/>
    <property type="match status" value="1"/>
</dbReference>
<dbReference type="InterPro" id="IPR050107">
    <property type="entry name" value="ABC_carbohydrate_import_ATPase"/>
</dbReference>
<keyword evidence="3" id="KW-0547">Nucleotide-binding</keyword>
<dbReference type="GO" id="GO:0016887">
    <property type="term" value="F:ATP hydrolysis activity"/>
    <property type="evidence" value="ECO:0007669"/>
    <property type="project" value="InterPro"/>
</dbReference>
<dbReference type="EMBL" id="BJVJ01000023">
    <property type="protein sequence ID" value="GEL23751.1"/>
    <property type="molecule type" value="Genomic_DNA"/>
</dbReference>
<accession>A0A511DG39</accession>
<dbReference type="PROSITE" id="PS50893">
    <property type="entry name" value="ABC_TRANSPORTER_2"/>
    <property type="match status" value="2"/>
</dbReference>
<sequence>MSTGGAHTEELLVASGWSKTFGPRRVLSDVALTIERGEIHGLVGQNGSGKSTFIKVLSGFHNPDDGARLQVRGADVDLPLHPGRPHELGIAFVHQDLGLIESATVLENMRVGQFETGPLWNVSWAQERTKVRTLLAGFGLDVSPDALVSTLSQAERALLAIARALDQVDHVENAILVLDEPTPHLSREAAEVLLTRVREIAAKGAGVLLVTHSLSEILSLTDRVTVLRDGALVDTAVTAQLTEDKLIELIVGFSLDNLYPDKAESAGDVLMQARGLEGKGAAPFSMDLRRGEIVGLTGLLGSGWERIPYLLFGATPCAGGELTVKDQHFDARTLTPGAAIRSGLALIPSNRPVDGAVASASVIENLTLTTLRKYFTKGFLRKKHQLGEVREQLDVFDVRPRDPQAGMGTLSGGNQQKVLLAKWFRTEPDILLLHEPTQGVDIGARTQIFEHIRAAAVDGTSIVIASGEHEDLAALCDRVLVFCDGVVTAEIAGAELTAGRLSEQSLRTHRTAAAS</sequence>
<dbReference type="CDD" id="cd03216">
    <property type="entry name" value="ABC_Carb_Monos_I"/>
    <property type="match status" value="1"/>
</dbReference>
<evidence type="ECO:0000313" key="7">
    <source>
        <dbReference type="Proteomes" id="UP000321685"/>
    </source>
</evidence>
<dbReference type="SUPFAM" id="SSF52540">
    <property type="entry name" value="P-loop containing nucleoside triphosphate hydrolases"/>
    <property type="match status" value="2"/>
</dbReference>
<dbReference type="Gene3D" id="3.40.50.300">
    <property type="entry name" value="P-loop containing nucleotide triphosphate hydrolases"/>
    <property type="match status" value="2"/>
</dbReference>
<evidence type="ECO:0000256" key="1">
    <source>
        <dbReference type="ARBA" id="ARBA00022448"/>
    </source>
</evidence>
<dbReference type="Pfam" id="PF00005">
    <property type="entry name" value="ABC_tran"/>
    <property type="match status" value="2"/>
</dbReference>
<dbReference type="Proteomes" id="UP000321685">
    <property type="component" value="Unassembled WGS sequence"/>
</dbReference>
<evidence type="ECO:0000259" key="5">
    <source>
        <dbReference type="PROSITE" id="PS50893"/>
    </source>
</evidence>
<keyword evidence="2" id="KW-0677">Repeat</keyword>
<dbReference type="InterPro" id="IPR003593">
    <property type="entry name" value="AAA+_ATPase"/>
</dbReference>
<dbReference type="RefSeq" id="WP_147107433.1">
    <property type="nucleotide sequence ID" value="NZ_BJVJ01000023.1"/>
</dbReference>
<evidence type="ECO:0000313" key="6">
    <source>
        <dbReference type="EMBL" id="GEL23751.1"/>
    </source>
</evidence>